<keyword evidence="4" id="KW-0406">Ion transport</keyword>
<evidence type="ECO:0000256" key="5">
    <source>
        <dbReference type="SAM" id="SignalP"/>
    </source>
</evidence>
<evidence type="ECO:0000256" key="4">
    <source>
        <dbReference type="ARBA" id="ARBA00023065"/>
    </source>
</evidence>
<keyword evidence="3" id="KW-0106">Calcium</keyword>
<feature type="signal peptide" evidence="5">
    <location>
        <begin position="1"/>
        <end position="25"/>
    </location>
</feature>
<feature type="domain" description="Calx-beta" evidence="6">
    <location>
        <begin position="36"/>
        <end position="135"/>
    </location>
</feature>
<dbReference type="InterPro" id="IPR003644">
    <property type="entry name" value="Calx_beta"/>
</dbReference>
<protein>
    <submittedName>
        <fullName evidence="8">Uncharacterized protein LOC116292203</fullName>
    </submittedName>
</protein>
<dbReference type="Proteomes" id="UP000515163">
    <property type="component" value="Unplaced"/>
</dbReference>
<dbReference type="GO" id="GO:0007154">
    <property type="term" value="P:cell communication"/>
    <property type="evidence" value="ECO:0007669"/>
    <property type="project" value="InterPro"/>
</dbReference>
<accession>A0A6P8HRP8</accession>
<dbReference type="GO" id="GO:0030424">
    <property type="term" value="C:axon"/>
    <property type="evidence" value="ECO:0007669"/>
    <property type="project" value="TreeGrafter"/>
</dbReference>
<evidence type="ECO:0000256" key="3">
    <source>
        <dbReference type="ARBA" id="ARBA00022837"/>
    </source>
</evidence>
<dbReference type="Gene3D" id="2.60.40.2030">
    <property type="match status" value="1"/>
</dbReference>
<evidence type="ECO:0000256" key="2">
    <source>
        <dbReference type="ARBA" id="ARBA00022737"/>
    </source>
</evidence>
<organism evidence="7 8">
    <name type="scientific">Actinia tenebrosa</name>
    <name type="common">Australian red waratah sea anemone</name>
    <dbReference type="NCBI Taxonomy" id="6105"/>
    <lineage>
        <taxon>Eukaryota</taxon>
        <taxon>Metazoa</taxon>
        <taxon>Cnidaria</taxon>
        <taxon>Anthozoa</taxon>
        <taxon>Hexacorallia</taxon>
        <taxon>Actiniaria</taxon>
        <taxon>Actiniidae</taxon>
        <taxon>Actinia</taxon>
    </lineage>
</organism>
<evidence type="ECO:0000259" key="6">
    <source>
        <dbReference type="Pfam" id="PF03160"/>
    </source>
</evidence>
<sequence length="174" mass="18468">MWCAKAVGVAFLIILCSTFWKGSDACAVNISVTGAPRISVSEQQSYVQITLTSDNATSAVTVTAYPHAVTATNGSDVKLSNTSIKFSAGQTSVSTNITIVSDQSLENTETFYIQFVSTDPEVCILNNNITVRITNDDKVTVGFSDTLISVREDNAHIPIKLTLTGQSAIPVTVG</sequence>
<dbReference type="GO" id="GO:0098703">
    <property type="term" value="P:calcium ion import across plasma membrane"/>
    <property type="evidence" value="ECO:0007669"/>
    <property type="project" value="TreeGrafter"/>
</dbReference>
<reference evidence="8" key="1">
    <citation type="submission" date="2025-08" db="UniProtKB">
        <authorList>
            <consortium name="RefSeq"/>
        </authorList>
    </citation>
    <scope>IDENTIFICATION</scope>
    <source>
        <tissue evidence="8">Tentacle</tissue>
    </source>
</reference>
<keyword evidence="7" id="KW-1185">Reference proteome</keyword>
<evidence type="ECO:0000313" key="8">
    <source>
        <dbReference type="RefSeq" id="XP_031555325.1"/>
    </source>
</evidence>
<dbReference type="PANTHER" id="PTHR11878">
    <property type="entry name" value="SODIUM/CALCIUM EXCHANGER"/>
    <property type="match status" value="1"/>
</dbReference>
<dbReference type="Pfam" id="PF03160">
    <property type="entry name" value="Calx-beta"/>
    <property type="match status" value="1"/>
</dbReference>
<dbReference type="KEGG" id="aten:116292203"/>
<dbReference type="InterPro" id="IPR051171">
    <property type="entry name" value="CaCA"/>
</dbReference>
<dbReference type="RefSeq" id="XP_031555325.1">
    <property type="nucleotide sequence ID" value="XM_031699465.1"/>
</dbReference>
<evidence type="ECO:0000256" key="1">
    <source>
        <dbReference type="ARBA" id="ARBA00022729"/>
    </source>
</evidence>
<dbReference type="GO" id="GO:0042383">
    <property type="term" value="C:sarcolemma"/>
    <property type="evidence" value="ECO:0007669"/>
    <property type="project" value="TreeGrafter"/>
</dbReference>
<proteinExistence type="predicted"/>
<dbReference type="SUPFAM" id="SSF141072">
    <property type="entry name" value="CalX-like"/>
    <property type="match status" value="1"/>
</dbReference>
<dbReference type="InterPro" id="IPR038081">
    <property type="entry name" value="CalX-like_sf"/>
</dbReference>
<dbReference type="GO" id="GO:0005432">
    <property type="term" value="F:calcium:sodium antiporter activity"/>
    <property type="evidence" value="ECO:0007669"/>
    <property type="project" value="TreeGrafter"/>
</dbReference>
<dbReference type="AlphaFoldDB" id="A0A6P8HRP8"/>
<dbReference type="PANTHER" id="PTHR11878:SF76">
    <property type="entry name" value="CALX-BETA DOMAIN-CONTAINING PROTEIN"/>
    <property type="match status" value="1"/>
</dbReference>
<evidence type="ECO:0000313" key="7">
    <source>
        <dbReference type="Proteomes" id="UP000515163"/>
    </source>
</evidence>
<keyword evidence="1 5" id="KW-0732">Signal</keyword>
<feature type="chain" id="PRO_5028070909" evidence="5">
    <location>
        <begin position="26"/>
        <end position="174"/>
    </location>
</feature>
<gene>
    <name evidence="8" type="primary">LOC116292203</name>
</gene>
<name>A0A6P8HRP8_ACTTE</name>
<keyword evidence="2" id="KW-0677">Repeat</keyword>
<keyword evidence="4" id="KW-0813">Transport</keyword>
<dbReference type="GeneID" id="116292203"/>
<dbReference type="OrthoDB" id="6436887at2759"/>
<dbReference type="GO" id="GO:0098794">
    <property type="term" value="C:postsynapse"/>
    <property type="evidence" value="ECO:0007669"/>
    <property type="project" value="TreeGrafter"/>
</dbReference>
<dbReference type="InParanoid" id="A0A6P8HRP8"/>